<dbReference type="GO" id="GO:0097503">
    <property type="term" value="P:sialylation"/>
    <property type="evidence" value="ECO:0007669"/>
    <property type="project" value="TreeGrafter"/>
</dbReference>
<sequence>MRSSRTCAFCFATLCISWIVDYVGGAQEAHAAFDLYAIRKERDRSWREQRGSASSRQGNRADAHSQQTTSSQSNGTAHTHLKNEHKNAAPTALQIQRGSSSSTKRAVASGKAAAADKATGKHKHTQAAPPSAPDEADAVGEAIQTFQAELSNEEDQRPETTELELDHLFAYQTLLRARIRAWGRLGPFDADDLTTENIILRGARSSREHLGSNSFDMFKDWIASLQKISQTPFGDKLKSQIWAPQDEVYADIDSLWKSKKIKGELKRGDVEDTGNLGLNHLDSQRLQALNDECKAAGLEGGALSTCIDALPLSGSANHRHATCALVGNSQRLLLMDTGGMSIDSHDVVLRINGAHNSGIHRYVGGKTTHRLYTKAGILALLDDELKNDVIEGNETVIGATDDFGLYFKMNRAVRRSSRYAHSLRLSDNLLQRPAHLLSTAKAYMEEMLGIKYVGPTDNPSAGFVSLIYLVQICDVVNVYGMHLGETVGLWERHNEIRTLATSYRYYEENPYLFKKQGFSKLDRAWELEHDVIQIFEGLGLVRHHLPPERSQHAERDLLQRGMNLIAEVNCLRQPGRMWSPFRKMCIYE</sequence>
<keyword evidence="10" id="KW-1015">Disulfide bond</keyword>
<evidence type="ECO:0000256" key="4">
    <source>
        <dbReference type="ARBA" id="ARBA00022679"/>
    </source>
</evidence>
<evidence type="ECO:0000256" key="9">
    <source>
        <dbReference type="ARBA" id="ARBA00023136"/>
    </source>
</evidence>
<protein>
    <submittedName>
        <fullName evidence="14">Uncharacterized protein</fullName>
    </submittedName>
</protein>
<comment type="caution">
    <text evidence="14">The sequence shown here is derived from an EMBL/GenBank/DDBJ whole genome shotgun (WGS) entry which is preliminary data.</text>
</comment>
<feature type="compositionally biased region" description="Low complexity" evidence="12">
    <location>
        <begin position="104"/>
        <end position="117"/>
    </location>
</feature>
<evidence type="ECO:0000256" key="5">
    <source>
        <dbReference type="ARBA" id="ARBA00022692"/>
    </source>
</evidence>
<dbReference type="Gene3D" id="3.90.1480.20">
    <property type="entry name" value="Glycosyl transferase family 29"/>
    <property type="match status" value="1"/>
</dbReference>
<accession>A0AAE0L2L7</accession>
<comment type="similarity">
    <text evidence="2">Belongs to the glycosyltransferase 29 family.</text>
</comment>
<dbReference type="PANTHER" id="PTHR46032:SF6">
    <property type="entry name" value="CMP-N-ACETYLNEURAMINATE-BETA-GALACTOSAMIDE-ALPHA-2,3-SIALYLTRANSFERASE 1"/>
    <property type="match status" value="1"/>
</dbReference>
<keyword evidence="3" id="KW-0328">Glycosyltransferase</keyword>
<dbReference type="PANTHER" id="PTHR46032">
    <property type="entry name" value="ALPHA-2,3-SIALYLTRANSFERASE ST3GAL I ISOFORM X1"/>
    <property type="match status" value="1"/>
</dbReference>
<evidence type="ECO:0000313" key="14">
    <source>
        <dbReference type="EMBL" id="KAK3269539.1"/>
    </source>
</evidence>
<organism evidence="14 15">
    <name type="scientific">Cymbomonas tetramitiformis</name>
    <dbReference type="NCBI Taxonomy" id="36881"/>
    <lineage>
        <taxon>Eukaryota</taxon>
        <taxon>Viridiplantae</taxon>
        <taxon>Chlorophyta</taxon>
        <taxon>Pyramimonadophyceae</taxon>
        <taxon>Pyramimonadales</taxon>
        <taxon>Pyramimonadaceae</taxon>
        <taxon>Cymbomonas</taxon>
    </lineage>
</organism>
<evidence type="ECO:0000256" key="10">
    <source>
        <dbReference type="ARBA" id="ARBA00023157"/>
    </source>
</evidence>
<evidence type="ECO:0000256" key="8">
    <source>
        <dbReference type="ARBA" id="ARBA00023034"/>
    </source>
</evidence>
<comment type="subcellular location">
    <subcellularLocation>
        <location evidence="1">Golgi apparatus membrane</location>
        <topology evidence="1">Single-pass type II membrane protein</topology>
    </subcellularLocation>
</comment>
<name>A0AAE0L2L7_9CHLO</name>
<dbReference type="GO" id="GO:0000139">
    <property type="term" value="C:Golgi membrane"/>
    <property type="evidence" value="ECO:0007669"/>
    <property type="project" value="UniProtKB-SubCell"/>
</dbReference>
<keyword evidence="7" id="KW-1133">Transmembrane helix</keyword>
<feature type="chain" id="PRO_5042174962" evidence="13">
    <location>
        <begin position="26"/>
        <end position="588"/>
    </location>
</feature>
<keyword evidence="11" id="KW-0325">Glycoprotein</keyword>
<keyword evidence="15" id="KW-1185">Reference proteome</keyword>
<evidence type="ECO:0000256" key="7">
    <source>
        <dbReference type="ARBA" id="ARBA00022989"/>
    </source>
</evidence>
<keyword evidence="6" id="KW-0735">Signal-anchor</keyword>
<evidence type="ECO:0000256" key="11">
    <source>
        <dbReference type="ARBA" id="ARBA00023180"/>
    </source>
</evidence>
<dbReference type="EMBL" id="LGRX02010892">
    <property type="protein sequence ID" value="KAK3269539.1"/>
    <property type="molecule type" value="Genomic_DNA"/>
</dbReference>
<evidence type="ECO:0000313" key="15">
    <source>
        <dbReference type="Proteomes" id="UP001190700"/>
    </source>
</evidence>
<evidence type="ECO:0000256" key="3">
    <source>
        <dbReference type="ARBA" id="ARBA00022676"/>
    </source>
</evidence>
<keyword evidence="4" id="KW-0808">Transferase</keyword>
<feature type="signal peptide" evidence="13">
    <location>
        <begin position="1"/>
        <end position="25"/>
    </location>
</feature>
<feature type="region of interest" description="Disordered" evidence="12">
    <location>
        <begin position="92"/>
        <end position="137"/>
    </location>
</feature>
<gene>
    <name evidence="14" type="ORF">CYMTET_22025</name>
</gene>
<dbReference type="Proteomes" id="UP001190700">
    <property type="component" value="Unassembled WGS sequence"/>
</dbReference>
<evidence type="ECO:0000256" key="6">
    <source>
        <dbReference type="ARBA" id="ARBA00022968"/>
    </source>
</evidence>
<reference evidence="14 15" key="1">
    <citation type="journal article" date="2015" name="Genome Biol. Evol.">
        <title>Comparative Genomics of a Bacterivorous Green Alga Reveals Evolutionary Causalities and Consequences of Phago-Mixotrophic Mode of Nutrition.</title>
        <authorList>
            <person name="Burns J.A."/>
            <person name="Paasch A."/>
            <person name="Narechania A."/>
            <person name="Kim E."/>
        </authorList>
    </citation>
    <scope>NUCLEOTIDE SEQUENCE [LARGE SCALE GENOMIC DNA]</scope>
    <source>
        <strain evidence="14 15">PLY_AMNH</strain>
    </source>
</reference>
<keyword evidence="13" id="KW-0732">Signal</keyword>
<dbReference type="InterPro" id="IPR038578">
    <property type="entry name" value="GT29-like_sf"/>
</dbReference>
<evidence type="ECO:0000256" key="1">
    <source>
        <dbReference type="ARBA" id="ARBA00004323"/>
    </source>
</evidence>
<keyword evidence="5" id="KW-0812">Transmembrane</keyword>
<proteinExistence type="inferred from homology"/>
<evidence type="ECO:0000256" key="13">
    <source>
        <dbReference type="SAM" id="SignalP"/>
    </source>
</evidence>
<keyword evidence="9" id="KW-0472">Membrane</keyword>
<dbReference type="GO" id="GO:0003836">
    <property type="term" value="F:beta-galactoside (CMP) alpha-2,3-sialyltransferase activity"/>
    <property type="evidence" value="ECO:0007669"/>
    <property type="project" value="TreeGrafter"/>
</dbReference>
<evidence type="ECO:0000256" key="12">
    <source>
        <dbReference type="SAM" id="MobiDB-lite"/>
    </source>
</evidence>
<feature type="compositionally biased region" description="Polar residues" evidence="12">
    <location>
        <begin position="93"/>
        <end position="103"/>
    </location>
</feature>
<dbReference type="Pfam" id="PF00777">
    <property type="entry name" value="Glyco_transf_29"/>
    <property type="match status" value="1"/>
</dbReference>
<dbReference type="AlphaFoldDB" id="A0AAE0L2L7"/>
<dbReference type="InterPro" id="IPR001675">
    <property type="entry name" value="Glyco_trans_29"/>
</dbReference>
<dbReference type="InterPro" id="IPR051757">
    <property type="entry name" value="Beta-gal_alpha2-3_sialyltrans"/>
</dbReference>
<feature type="region of interest" description="Disordered" evidence="12">
    <location>
        <begin position="43"/>
        <end position="80"/>
    </location>
</feature>
<evidence type="ECO:0000256" key="2">
    <source>
        <dbReference type="ARBA" id="ARBA00006003"/>
    </source>
</evidence>
<keyword evidence="8" id="KW-0333">Golgi apparatus</keyword>